<protein>
    <recommendedName>
        <fullName evidence="12">Sidestep protein</fullName>
    </recommendedName>
</protein>
<dbReference type="EMBL" id="JARGEI010000011">
    <property type="protein sequence ID" value="KAJ8724182.1"/>
    <property type="molecule type" value="Genomic_DNA"/>
</dbReference>
<evidence type="ECO:0000256" key="7">
    <source>
        <dbReference type="SAM" id="Phobius"/>
    </source>
</evidence>
<dbReference type="AlphaFoldDB" id="A0AAD7YR15"/>
<dbReference type="InterPro" id="IPR013106">
    <property type="entry name" value="Ig_V-set"/>
</dbReference>
<dbReference type="InterPro" id="IPR007110">
    <property type="entry name" value="Ig-like_dom"/>
</dbReference>
<reference evidence="10" key="1">
    <citation type="submission" date="2023-03" db="EMBL/GenBank/DDBJ databases">
        <title>Chromosome-level genomes of two armyworms, Mythimna separata and Mythimna loreyi, provide insights into the biosynthesis and reception of sex pheromones.</title>
        <authorList>
            <person name="Zhao H."/>
        </authorList>
    </citation>
    <scope>NUCLEOTIDE SEQUENCE</scope>
    <source>
        <strain evidence="10">BeijingLab</strain>
        <tissue evidence="10">Pupa</tissue>
    </source>
</reference>
<feature type="domain" description="Fibronectin type-III" evidence="9">
    <location>
        <begin position="639"/>
        <end position="734"/>
    </location>
</feature>
<dbReference type="CDD" id="cd00063">
    <property type="entry name" value="FN3"/>
    <property type="match status" value="1"/>
</dbReference>
<dbReference type="InterPro" id="IPR003599">
    <property type="entry name" value="Ig_sub"/>
</dbReference>
<dbReference type="Pfam" id="PF13927">
    <property type="entry name" value="Ig_3"/>
    <property type="match status" value="2"/>
</dbReference>
<dbReference type="SMART" id="SM00409">
    <property type="entry name" value="IG"/>
    <property type="match status" value="4"/>
</dbReference>
<dbReference type="PANTHER" id="PTHR23278">
    <property type="entry name" value="SIDESTEP PROTEIN"/>
    <property type="match status" value="1"/>
</dbReference>
<evidence type="ECO:0000313" key="11">
    <source>
        <dbReference type="Proteomes" id="UP001231518"/>
    </source>
</evidence>
<comment type="caution">
    <text evidence="10">The sequence shown here is derived from an EMBL/GenBank/DDBJ whole genome shotgun (WGS) entry which is preliminary data.</text>
</comment>
<evidence type="ECO:0000256" key="3">
    <source>
        <dbReference type="ARBA" id="ARBA00022989"/>
    </source>
</evidence>
<dbReference type="PANTHER" id="PTHR23278:SF28">
    <property type="entry name" value="SIDESTEP IV, ISOFORM C"/>
    <property type="match status" value="1"/>
</dbReference>
<dbReference type="SUPFAM" id="SSF49265">
    <property type="entry name" value="Fibronectin type III"/>
    <property type="match status" value="1"/>
</dbReference>
<dbReference type="Proteomes" id="UP001231518">
    <property type="component" value="Chromosome 20"/>
</dbReference>
<dbReference type="PROSITE" id="PS50853">
    <property type="entry name" value="FN3"/>
    <property type="match status" value="1"/>
</dbReference>
<keyword evidence="11" id="KW-1185">Reference proteome</keyword>
<dbReference type="InterPro" id="IPR036116">
    <property type="entry name" value="FN3_sf"/>
</dbReference>
<evidence type="ECO:0000259" key="8">
    <source>
        <dbReference type="PROSITE" id="PS50835"/>
    </source>
</evidence>
<dbReference type="InterPro" id="IPR013162">
    <property type="entry name" value="CD80_C2-set"/>
</dbReference>
<dbReference type="PROSITE" id="PS50835">
    <property type="entry name" value="IG_LIKE"/>
    <property type="match status" value="5"/>
</dbReference>
<dbReference type="InterPro" id="IPR013783">
    <property type="entry name" value="Ig-like_fold"/>
</dbReference>
<accession>A0AAD7YR15</accession>
<evidence type="ECO:0000256" key="5">
    <source>
        <dbReference type="ARBA" id="ARBA00023157"/>
    </source>
</evidence>
<feature type="compositionally biased region" description="Polar residues" evidence="6">
    <location>
        <begin position="862"/>
        <end position="874"/>
    </location>
</feature>
<feature type="domain" description="Ig-like" evidence="8">
    <location>
        <begin position="327"/>
        <end position="417"/>
    </location>
</feature>
<comment type="subcellular location">
    <subcellularLocation>
        <location evidence="1">Membrane</location>
        <topology evidence="1">Single-pass membrane protein</topology>
    </subcellularLocation>
</comment>
<evidence type="ECO:0000256" key="1">
    <source>
        <dbReference type="ARBA" id="ARBA00004167"/>
    </source>
</evidence>
<dbReference type="Gene3D" id="2.60.40.10">
    <property type="entry name" value="Immunoglobulins"/>
    <property type="match status" value="6"/>
</dbReference>
<feature type="compositionally biased region" description="Basic and acidic residues" evidence="6">
    <location>
        <begin position="807"/>
        <end position="829"/>
    </location>
</feature>
<dbReference type="InterPro" id="IPR003598">
    <property type="entry name" value="Ig_sub2"/>
</dbReference>
<feature type="domain" description="Ig-like" evidence="8">
    <location>
        <begin position="17"/>
        <end position="119"/>
    </location>
</feature>
<dbReference type="SMART" id="SM00408">
    <property type="entry name" value="IGc2"/>
    <property type="match status" value="4"/>
</dbReference>
<keyword evidence="3 7" id="KW-1133">Transmembrane helix</keyword>
<feature type="domain" description="Ig-like" evidence="8">
    <location>
        <begin position="424"/>
        <end position="512"/>
    </location>
</feature>
<gene>
    <name evidence="10" type="ORF">PYW07_008162</name>
</gene>
<sequence>MRFSSTVPTSDVQGVLGKKASLPCDIQPLHSDDDVVMVLWFKESDGDQPLYSYDIRGRSINQPKLWSSPTVFGNRAFFRGSATPAVLMVDNVIASDAGVYRCRVDFKNSPTRNLKVNFTVIIPPNRPTIFDAKRRDRAKLVEPYNEGSNVLLICEVEGGRPRPRVTWYLENVVIDDSFEQRPDGVTVNTLTFPNVGRQHLNARLVCQASNTNLAQPETKVLILDINLKPITVNILTKEKQVSADKRYEVECKTTGSRPEAYVTWWKNNRQLKRMAKNFSENNETLSVLSLVPGVEDDGKYLTCRAENKHIQDSAIEDKWRLNVHYVPIVDLKMGSNLNPDEIKEGDDVYFECTVKANPKTHRLVWFHDNSEIYHNEGAGVILSAQSLVLQSVTRAAAGDYTCMAANSEGKGTSNPVTLLVRYAPVCAERRDGELFGALKQETVSLHCSVDANPALVSFHWTFNNSGEQTELPPKLYSSHGHTSTLNYTPTTDMEYGTLACYGENAVGQQKVPCLFQLVAAGESLLNQLYSNMECGTLACYGENAVGQQKVPCLFQLVAAGESLLNQLYSNMECGTLACYGENAVGQQKVPCLFQLVAAGESLLNLLYSNMEYGTLACYGENAVGQQKVPCLFQLVAAGRPFHLQNCSVANQSIDSLNVECVENFDGGLPQTFLMELLELPSLIVRYNVSTNRTPPYFEIRGLPPGVSYRIDLYAVNAKGRSDVSTIETVTLKGQAKFTGEGSALGMSPVLASIAAMSALLATAVCGVLAVLYKRHAARHRHLPAKHAPLSEAMYVERAPHCPTPVKQEAESRASSTEPRDRGERGERAARGALLHTSDPREADDADPDIIPSLYERRPVSNGYMSLQRPPSSGKITKLSGEDVRSEPDGGAYYTDYRKKDYRIPLTSSYHSLGRVNKGVNACSPSSATGVTSSLTAHRLRPEVVTTSHRVQESCI</sequence>
<keyword evidence="5" id="KW-1015">Disulfide bond</keyword>
<feature type="domain" description="Ig-like" evidence="8">
    <location>
        <begin position="127"/>
        <end position="222"/>
    </location>
</feature>
<dbReference type="SUPFAM" id="SSF48726">
    <property type="entry name" value="Immunoglobulin"/>
    <property type="match status" value="5"/>
</dbReference>
<feature type="region of interest" description="Disordered" evidence="6">
    <location>
        <begin position="801"/>
        <end position="847"/>
    </location>
</feature>
<name>A0AAD7YR15_MYTSE</name>
<evidence type="ECO:0000256" key="6">
    <source>
        <dbReference type="SAM" id="MobiDB-lite"/>
    </source>
</evidence>
<proteinExistence type="predicted"/>
<keyword evidence="2 7" id="KW-0812">Transmembrane</keyword>
<feature type="region of interest" description="Disordered" evidence="6">
    <location>
        <begin position="861"/>
        <end position="891"/>
    </location>
</feature>
<organism evidence="10 11">
    <name type="scientific">Mythimna separata</name>
    <name type="common">Oriental armyworm</name>
    <name type="synonym">Pseudaletia separata</name>
    <dbReference type="NCBI Taxonomy" id="271217"/>
    <lineage>
        <taxon>Eukaryota</taxon>
        <taxon>Metazoa</taxon>
        <taxon>Ecdysozoa</taxon>
        <taxon>Arthropoda</taxon>
        <taxon>Hexapoda</taxon>
        <taxon>Insecta</taxon>
        <taxon>Pterygota</taxon>
        <taxon>Neoptera</taxon>
        <taxon>Endopterygota</taxon>
        <taxon>Lepidoptera</taxon>
        <taxon>Glossata</taxon>
        <taxon>Ditrysia</taxon>
        <taxon>Noctuoidea</taxon>
        <taxon>Noctuidae</taxon>
        <taxon>Noctuinae</taxon>
        <taxon>Hadenini</taxon>
        <taxon>Mythimna</taxon>
    </lineage>
</organism>
<evidence type="ECO:0000313" key="10">
    <source>
        <dbReference type="EMBL" id="KAJ8724182.1"/>
    </source>
</evidence>
<evidence type="ECO:0000256" key="4">
    <source>
        <dbReference type="ARBA" id="ARBA00023136"/>
    </source>
</evidence>
<dbReference type="Pfam" id="PF08205">
    <property type="entry name" value="C2-set_2"/>
    <property type="match status" value="1"/>
</dbReference>
<evidence type="ECO:0008006" key="12">
    <source>
        <dbReference type="Google" id="ProtNLM"/>
    </source>
</evidence>
<evidence type="ECO:0000259" key="9">
    <source>
        <dbReference type="PROSITE" id="PS50853"/>
    </source>
</evidence>
<dbReference type="Pfam" id="PF07686">
    <property type="entry name" value="V-set"/>
    <property type="match status" value="1"/>
</dbReference>
<evidence type="ECO:0000256" key="2">
    <source>
        <dbReference type="ARBA" id="ARBA00022692"/>
    </source>
</evidence>
<feature type="transmembrane region" description="Helical" evidence="7">
    <location>
        <begin position="749"/>
        <end position="772"/>
    </location>
</feature>
<feature type="domain" description="Ig-like" evidence="8">
    <location>
        <begin position="229"/>
        <end position="322"/>
    </location>
</feature>
<dbReference type="InterPro" id="IPR003961">
    <property type="entry name" value="FN3_dom"/>
</dbReference>
<dbReference type="GO" id="GO:0016020">
    <property type="term" value="C:membrane"/>
    <property type="evidence" value="ECO:0007669"/>
    <property type="project" value="UniProtKB-SubCell"/>
</dbReference>
<dbReference type="InterPro" id="IPR036179">
    <property type="entry name" value="Ig-like_dom_sf"/>
</dbReference>
<keyword evidence="4 7" id="KW-0472">Membrane</keyword>